<gene>
    <name evidence="1" type="ORF">AZO1586R_1543</name>
</gene>
<evidence type="ECO:0000313" key="2">
    <source>
        <dbReference type="Proteomes" id="UP000635628"/>
    </source>
</evidence>
<protein>
    <submittedName>
        <fullName evidence="1">Uncharacterized protein</fullName>
    </submittedName>
</protein>
<dbReference type="EMBL" id="CAESAP020000232">
    <property type="protein sequence ID" value="CAB5503158.1"/>
    <property type="molecule type" value="Genomic_DNA"/>
</dbReference>
<comment type="caution">
    <text evidence="1">The sequence shown here is derived from an EMBL/GenBank/DDBJ whole genome shotgun (WGS) entry which is preliminary data.</text>
</comment>
<evidence type="ECO:0000313" key="1">
    <source>
        <dbReference type="EMBL" id="CAB5503158.1"/>
    </source>
</evidence>
<sequence>MIKRMALIIILLSASSGAVIAYSLNIEGRRLHNLGVDMYVGNNQLKVNKKLACDLFSKSVRLKFLKSYHYLSLCHRDGVIEKYPVSKAIKLLTEAIDKGMADGYDLDLDLADLYIRYKPKSAYKIENYLKAYLVKNRRDGFGNRNFYLGYLYLTGLSKERNKSLGIEYLLTSMLSGNIYALSFFAYIAENGVYLNGKFDKEFSQMAKKIILEFNSSGHELLKVDYSIAKQSNSRISYEKAVDYLKKNNFFNQNLNNNERHDIENILTPFL</sequence>
<name>A0ACA8ZQZ1_9GAMM</name>
<accession>A0ACA8ZQZ1</accession>
<reference evidence="1" key="1">
    <citation type="submission" date="2020-05" db="EMBL/GenBank/DDBJ databases">
        <authorList>
            <person name="Petersen J."/>
            <person name="Sayavedra L."/>
        </authorList>
    </citation>
    <scope>NUCLEOTIDE SEQUENCE</scope>
    <source>
        <strain evidence="1">B azoricus SOX Menez Gwen</strain>
    </source>
</reference>
<keyword evidence="2" id="KW-1185">Reference proteome</keyword>
<dbReference type="Proteomes" id="UP000635628">
    <property type="component" value="Unassembled WGS sequence"/>
</dbReference>
<proteinExistence type="predicted"/>
<organism evidence="1 2">
    <name type="scientific">Bathymodiolus azoricus thioautotrophic gill symbiont</name>
    <dbReference type="NCBI Taxonomy" id="235205"/>
    <lineage>
        <taxon>Bacteria</taxon>
        <taxon>Pseudomonadati</taxon>
        <taxon>Pseudomonadota</taxon>
        <taxon>Gammaproteobacteria</taxon>
        <taxon>sulfur-oxidizing symbionts</taxon>
    </lineage>
</organism>